<evidence type="ECO:0000313" key="2">
    <source>
        <dbReference type="EMBL" id="ALP40153.1"/>
    </source>
</evidence>
<name>A0A0S2SEM3_9GAMM</name>
<reference evidence="3" key="1">
    <citation type="submission" date="2015-10" db="EMBL/GenBank/DDBJ databases">
        <title>Complete Genome Sequence of Aeromonas schubertii strain WL1483.</title>
        <authorList>
            <person name="Liu L."/>
        </authorList>
    </citation>
    <scope>NUCLEOTIDE SEQUENCE [LARGE SCALE GENOMIC DNA]</scope>
    <source>
        <strain evidence="3">WL1483</strain>
    </source>
</reference>
<evidence type="ECO:0000313" key="3">
    <source>
        <dbReference type="Proteomes" id="UP000058114"/>
    </source>
</evidence>
<dbReference type="Proteomes" id="UP000058114">
    <property type="component" value="Chromosome"/>
</dbReference>
<dbReference type="KEGG" id="asr:WL1483_734"/>
<organism evidence="2 3">
    <name type="scientific">Aeromonas schubertii</name>
    <dbReference type="NCBI Taxonomy" id="652"/>
    <lineage>
        <taxon>Bacteria</taxon>
        <taxon>Pseudomonadati</taxon>
        <taxon>Pseudomonadota</taxon>
        <taxon>Gammaproteobacteria</taxon>
        <taxon>Aeromonadales</taxon>
        <taxon>Aeromonadaceae</taxon>
        <taxon>Aeromonas</taxon>
    </lineage>
</organism>
<evidence type="ECO:0000256" key="1">
    <source>
        <dbReference type="SAM" id="MobiDB-lite"/>
    </source>
</evidence>
<dbReference type="PATRIC" id="fig|652.5.peg.2259"/>
<protein>
    <submittedName>
        <fullName evidence="2">Uncharacterized protein</fullName>
    </submittedName>
</protein>
<proteinExistence type="predicted"/>
<dbReference type="AlphaFoldDB" id="A0A0S2SEM3"/>
<reference evidence="2 3" key="2">
    <citation type="journal article" date="2016" name="Genome Announc.">
        <title>Complete Genome Sequence of the Highly Virulent Aeromonas schubertii Strain WL1483, Isolated from Diseased Snakehead Fish (Channa argus) in China.</title>
        <authorList>
            <person name="Liu L."/>
            <person name="Li N."/>
            <person name="Zhang D."/>
            <person name="Fu X."/>
            <person name="Shi C."/>
            <person name="Lin Q."/>
            <person name="Hao G."/>
        </authorList>
    </citation>
    <scope>NUCLEOTIDE SEQUENCE [LARGE SCALE GENOMIC DNA]</scope>
    <source>
        <strain evidence="2 3">WL1483</strain>
    </source>
</reference>
<sequence length="95" mass="10497">MGRVRGGTVADAWDDDGEQERASPDFLVERVNIVGEGALPDQPAKLADLYVVRRQGDRMAGLADLGDDLLKIADQETKEGVSPSTDLLRELYRRR</sequence>
<dbReference type="EMBL" id="CP013067">
    <property type="protein sequence ID" value="ALP40153.1"/>
    <property type="molecule type" value="Genomic_DNA"/>
</dbReference>
<accession>A0A0S2SEM3</accession>
<feature type="region of interest" description="Disordered" evidence="1">
    <location>
        <begin position="1"/>
        <end position="23"/>
    </location>
</feature>
<gene>
    <name evidence="2" type="ORF">WL1483_734</name>
</gene>